<gene>
    <name evidence="1" type="ORF">SADUNF_Sadunf09G0087100</name>
</gene>
<dbReference type="Proteomes" id="UP000657918">
    <property type="component" value="Unassembled WGS sequence"/>
</dbReference>
<evidence type="ECO:0008006" key="3">
    <source>
        <dbReference type="Google" id="ProtNLM"/>
    </source>
</evidence>
<evidence type="ECO:0000313" key="2">
    <source>
        <dbReference type="Proteomes" id="UP000657918"/>
    </source>
</evidence>
<name>A0A835JW27_9ROSI</name>
<dbReference type="AlphaFoldDB" id="A0A835JW27"/>
<keyword evidence="2" id="KW-1185">Reference proteome</keyword>
<accession>A0A835JW27</accession>
<protein>
    <recommendedName>
        <fullName evidence="3">Response regulatory domain-containing protein</fullName>
    </recommendedName>
</protein>
<proteinExistence type="predicted"/>
<sequence>MVLFLNHKNCTYTDATKQLRKVGLKSQIIGITSESEVDQQAFMDAGLDNCVEKPLDPVRTTVVFPNSKK</sequence>
<dbReference type="EMBL" id="JADGMS010000009">
    <property type="protein sequence ID" value="KAF9675948.1"/>
    <property type="molecule type" value="Genomic_DNA"/>
</dbReference>
<evidence type="ECO:0000313" key="1">
    <source>
        <dbReference type="EMBL" id="KAF9675948.1"/>
    </source>
</evidence>
<dbReference type="Gene3D" id="3.40.50.2300">
    <property type="match status" value="1"/>
</dbReference>
<reference evidence="1 2" key="1">
    <citation type="submission" date="2020-10" db="EMBL/GenBank/DDBJ databases">
        <title>Plant Genome Project.</title>
        <authorList>
            <person name="Zhang R.-G."/>
        </authorList>
    </citation>
    <scope>NUCLEOTIDE SEQUENCE [LARGE SCALE GENOMIC DNA]</scope>
    <source>
        <strain evidence="1">FAFU-HL-1</strain>
        <tissue evidence="1">Leaf</tissue>
    </source>
</reference>
<comment type="caution">
    <text evidence="1">The sequence shown here is derived from an EMBL/GenBank/DDBJ whole genome shotgun (WGS) entry which is preliminary data.</text>
</comment>
<organism evidence="1 2">
    <name type="scientific">Salix dunnii</name>
    <dbReference type="NCBI Taxonomy" id="1413687"/>
    <lineage>
        <taxon>Eukaryota</taxon>
        <taxon>Viridiplantae</taxon>
        <taxon>Streptophyta</taxon>
        <taxon>Embryophyta</taxon>
        <taxon>Tracheophyta</taxon>
        <taxon>Spermatophyta</taxon>
        <taxon>Magnoliopsida</taxon>
        <taxon>eudicotyledons</taxon>
        <taxon>Gunneridae</taxon>
        <taxon>Pentapetalae</taxon>
        <taxon>rosids</taxon>
        <taxon>fabids</taxon>
        <taxon>Malpighiales</taxon>
        <taxon>Salicaceae</taxon>
        <taxon>Saliceae</taxon>
        <taxon>Salix</taxon>
    </lineage>
</organism>
<dbReference type="OrthoDB" id="21225at2759"/>